<protein>
    <recommendedName>
        <fullName evidence="9">Peptidase M50 domain-containing protein</fullName>
    </recommendedName>
</protein>
<comment type="subcellular location">
    <subcellularLocation>
        <location evidence="2">Endomembrane system</location>
        <topology evidence="2">Multi-pass membrane protein</topology>
    </subcellularLocation>
</comment>
<dbReference type="KEGG" id="lrs:PX52LOC_05202"/>
<dbReference type="PANTHER" id="PTHR13325:SF3">
    <property type="entry name" value="MEMBRANE-BOUND TRANSCRIPTION FACTOR SITE-2 PROTEASE"/>
    <property type="match status" value="1"/>
</dbReference>
<evidence type="ECO:0000256" key="2">
    <source>
        <dbReference type="ARBA" id="ARBA00004127"/>
    </source>
</evidence>
<evidence type="ECO:0000259" key="9">
    <source>
        <dbReference type="Pfam" id="PF02163"/>
    </source>
</evidence>
<sequence>MDTALLNNPVERRKAVRLRTRPDLQITEQRYEGKVYHVVKDPVCLRYYRFNRQEFFVFSLFNGTHTMEEVKGRFEEEFKPHRLEYNDLEGFARQLITAGLVQSETVGTGKHLFERRAKQRRTKRLAAISSILYWKIPVFDPDRILTWMYSFLWWIFTAPFFVASCSLMLAAVFHVMLHFQTFYDKLPAYHEFFSFNSVLYLWISLGVVKVIHEFGHGLSCKAFGGECHEMGVLLMCLSPALYCNVTDAWTISDKWKRIIISFAGIYVELIIAALSTFVWWYTPHLPVVNNIALCLMTLCSVSTFFFNANPLMRFDGYYIMADWLEIPNLRDRSNRYITNAFLDRGLGIEVPPEPYMAPTRKVLFIGYAVCSWVYRWVVTFSIIWMLSDFLGPKLRVISHMVAILSLVSMFVWPVVRMVKNVRHRGRLPDMKAKRVYITLTIFAGLLATFFLVPLPISRVRDTGLVSIHPDHGESVGLTEPAYLDRLEVTEGQTVVRGQVIARFVSQQLAEEITKTRTEMLRSQQIADDLSQQLGEKNIPVASAAQIKGQEAEQRETARQSERKLIELKRRADDLRELKAPRDGVVMGLPRPTDLGKQYDRNFQDQKPVCTVGDPTRLIVKIPVSANDYRLLKDDQTKEGLFVSFYVKGRTDRIFKGRLLRLPDSDAKQVPVALTQRGGGPLAVKPAGENGQETTPLAQTYLIEAELTDPDATVRPGALVHAKVHCQWRTGAWWVGRFISSALDIGLY</sequence>
<feature type="transmembrane region" description="Helical" evidence="8">
    <location>
        <begin position="258"/>
        <end position="281"/>
    </location>
</feature>
<dbReference type="GO" id="GO:0031293">
    <property type="term" value="P:membrane protein intracellular domain proteolysis"/>
    <property type="evidence" value="ECO:0007669"/>
    <property type="project" value="TreeGrafter"/>
</dbReference>
<dbReference type="GO" id="GO:0004222">
    <property type="term" value="F:metalloendopeptidase activity"/>
    <property type="evidence" value="ECO:0007669"/>
    <property type="project" value="InterPro"/>
</dbReference>
<name>A0A5C1AMQ6_9BACT</name>
<keyword evidence="7" id="KW-0175">Coiled coil</keyword>
<dbReference type="InterPro" id="IPR001193">
    <property type="entry name" value="MBTPS2"/>
</dbReference>
<feature type="transmembrane region" description="Helical" evidence="8">
    <location>
        <begin position="189"/>
        <end position="211"/>
    </location>
</feature>
<evidence type="ECO:0000256" key="6">
    <source>
        <dbReference type="ARBA" id="ARBA00023136"/>
    </source>
</evidence>
<dbReference type="AlphaFoldDB" id="A0A5C1AMQ6"/>
<evidence type="ECO:0000256" key="8">
    <source>
        <dbReference type="SAM" id="Phobius"/>
    </source>
</evidence>
<evidence type="ECO:0000256" key="4">
    <source>
        <dbReference type="ARBA" id="ARBA00022692"/>
    </source>
</evidence>
<feature type="transmembrane region" description="Helical" evidence="8">
    <location>
        <begin position="435"/>
        <end position="456"/>
    </location>
</feature>
<comment type="similarity">
    <text evidence="3">Belongs to the peptidase M50B family.</text>
</comment>
<accession>A0A5C1AMQ6</accession>
<reference evidence="11" key="1">
    <citation type="submission" date="2019-08" db="EMBL/GenBank/DDBJ databases">
        <title>Limnoglobus roseus gen. nov., sp. nov., a novel freshwater planctomycete with a giant genome from the family Gemmataceae.</title>
        <authorList>
            <person name="Kulichevskaya I.S."/>
            <person name="Naumoff D.G."/>
            <person name="Miroshnikov K."/>
            <person name="Ivanova A."/>
            <person name="Philippov D.A."/>
            <person name="Hakobyan A."/>
            <person name="Rijpstra I.C."/>
            <person name="Sinninghe Damste J.S."/>
            <person name="Liesack W."/>
            <person name="Dedysh S.N."/>
        </authorList>
    </citation>
    <scope>NUCLEOTIDE SEQUENCE [LARGE SCALE GENOMIC DNA]</scope>
    <source>
        <strain evidence="11">PX52</strain>
    </source>
</reference>
<evidence type="ECO:0000256" key="3">
    <source>
        <dbReference type="ARBA" id="ARBA00007931"/>
    </source>
</evidence>
<dbReference type="RefSeq" id="WP_149112716.1">
    <property type="nucleotide sequence ID" value="NZ_CP042425.1"/>
</dbReference>
<dbReference type="InterPro" id="IPR008915">
    <property type="entry name" value="Peptidase_M50"/>
</dbReference>
<dbReference type="PANTHER" id="PTHR13325">
    <property type="entry name" value="PROTEASE M50 MEMBRANE-BOUND TRANSCRIPTION FACTOR SITE 2 PROTEASE"/>
    <property type="match status" value="1"/>
</dbReference>
<feature type="transmembrane region" description="Helical" evidence="8">
    <location>
        <begin position="151"/>
        <end position="177"/>
    </location>
</feature>
<gene>
    <name evidence="10" type="ORF">PX52LOC_05202</name>
</gene>
<proteinExistence type="inferred from homology"/>
<dbReference type="Pfam" id="PF02163">
    <property type="entry name" value="Peptidase_M50"/>
    <property type="match status" value="1"/>
</dbReference>
<keyword evidence="11" id="KW-1185">Reference proteome</keyword>
<feature type="transmembrane region" description="Helical" evidence="8">
    <location>
        <begin position="231"/>
        <end position="251"/>
    </location>
</feature>
<keyword evidence="6 8" id="KW-0472">Membrane</keyword>
<dbReference type="EMBL" id="CP042425">
    <property type="protein sequence ID" value="QEL18188.1"/>
    <property type="molecule type" value="Genomic_DNA"/>
</dbReference>
<comment type="cofactor">
    <cofactor evidence="1">
        <name>Zn(2+)</name>
        <dbReference type="ChEBI" id="CHEBI:29105"/>
    </cofactor>
</comment>
<feature type="coiled-coil region" evidence="7">
    <location>
        <begin position="550"/>
        <end position="577"/>
    </location>
</feature>
<evidence type="ECO:0000313" key="11">
    <source>
        <dbReference type="Proteomes" id="UP000324974"/>
    </source>
</evidence>
<evidence type="ECO:0000313" key="10">
    <source>
        <dbReference type="EMBL" id="QEL18188.1"/>
    </source>
</evidence>
<dbReference type="GO" id="GO:0012505">
    <property type="term" value="C:endomembrane system"/>
    <property type="evidence" value="ECO:0007669"/>
    <property type="project" value="UniProtKB-SubCell"/>
</dbReference>
<dbReference type="CDD" id="cd05709">
    <property type="entry name" value="S2P-M50"/>
    <property type="match status" value="1"/>
</dbReference>
<evidence type="ECO:0000256" key="7">
    <source>
        <dbReference type="SAM" id="Coils"/>
    </source>
</evidence>
<feature type="transmembrane region" description="Helical" evidence="8">
    <location>
        <begin position="362"/>
        <end position="384"/>
    </location>
</feature>
<feature type="transmembrane region" description="Helical" evidence="8">
    <location>
        <begin position="396"/>
        <end position="415"/>
    </location>
</feature>
<dbReference type="Proteomes" id="UP000324974">
    <property type="component" value="Chromosome"/>
</dbReference>
<dbReference type="GO" id="GO:0005737">
    <property type="term" value="C:cytoplasm"/>
    <property type="evidence" value="ECO:0007669"/>
    <property type="project" value="TreeGrafter"/>
</dbReference>
<evidence type="ECO:0000256" key="5">
    <source>
        <dbReference type="ARBA" id="ARBA00022989"/>
    </source>
</evidence>
<keyword evidence="4 8" id="KW-0812">Transmembrane</keyword>
<organism evidence="10 11">
    <name type="scientific">Limnoglobus roseus</name>
    <dbReference type="NCBI Taxonomy" id="2598579"/>
    <lineage>
        <taxon>Bacteria</taxon>
        <taxon>Pseudomonadati</taxon>
        <taxon>Planctomycetota</taxon>
        <taxon>Planctomycetia</taxon>
        <taxon>Gemmatales</taxon>
        <taxon>Gemmataceae</taxon>
        <taxon>Limnoglobus</taxon>
    </lineage>
</organism>
<dbReference type="GO" id="GO:0016020">
    <property type="term" value="C:membrane"/>
    <property type="evidence" value="ECO:0007669"/>
    <property type="project" value="InterPro"/>
</dbReference>
<dbReference type="Gene3D" id="2.40.30.170">
    <property type="match status" value="1"/>
</dbReference>
<dbReference type="OrthoDB" id="9759690at2"/>
<feature type="domain" description="Peptidase M50" evidence="9">
    <location>
        <begin position="201"/>
        <end position="283"/>
    </location>
</feature>
<evidence type="ECO:0000256" key="1">
    <source>
        <dbReference type="ARBA" id="ARBA00001947"/>
    </source>
</evidence>
<keyword evidence="5 8" id="KW-1133">Transmembrane helix</keyword>
<feature type="transmembrane region" description="Helical" evidence="8">
    <location>
        <begin position="287"/>
        <end position="306"/>
    </location>
</feature>